<evidence type="ECO:0000313" key="2">
    <source>
        <dbReference type="Proteomes" id="UP001191019"/>
    </source>
</evidence>
<gene>
    <name evidence="1" type="ORF">G3RUM_00183</name>
</gene>
<evidence type="ECO:0000313" key="1">
    <source>
        <dbReference type="EMBL" id="RYC75236.1"/>
    </source>
</evidence>
<reference evidence="1 2" key="2">
    <citation type="journal article" date="2020" name="Cell Rep.">
        <title>Acquisition and Adaptation of Ultra-small Parasitic Reduced Genome Bacteria to Mammalian Hosts.</title>
        <authorList>
            <person name="McLean J.S."/>
            <person name="Bor B."/>
            <person name="Kerns K.A."/>
            <person name="Liu Q."/>
            <person name="To T.T."/>
            <person name="Solden L."/>
            <person name="Hendrickson E.L."/>
            <person name="Wrighton K."/>
            <person name="Shi W."/>
            <person name="He X."/>
        </authorList>
    </citation>
    <scope>NUCLEOTIDE SEQUENCE [LARGE SCALE GENOMIC DNA]</scope>
    <source>
        <strain evidence="1 2">TM7_G3_2_Rum_HOT_351B</strain>
    </source>
</reference>
<dbReference type="InterPro" id="IPR046557">
    <property type="entry name" value="DUF6711"/>
</dbReference>
<comment type="caution">
    <text evidence="1">The sequence shown here is derived from an EMBL/GenBank/DDBJ whole genome shotgun (WGS) entry which is preliminary data.</text>
</comment>
<organism evidence="1 2">
    <name type="scientific">Candidatus Nanosyncoccus alces</name>
    <dbReference type="NCBI Taxonomy" id="2171997"/>
    <lineage>
        <taxon>Bacteria</taxon>
        <taxon>Candidatus Saccharimonadota</taxon>
        <taxon>Candidatus Nanosyncoccalia</taxon>
        <taxon>Candidatus Nanosyncoccales</taxon>
        <taxon>Candidatus Nanosyncoccaceae</taxon>
        <taxon>Candidatus Nanosyncoccus</taxon>
    </lineage>
</organism>
<keyword evidence="2" id="KW-1185">Reference proteome</keyword>
<dbReference type="Pfam" id="PF20458">
    <property type="entry name" value="DUF6711"/>
    <property type="match status" value="1"/>
</dbReference>
<dbReference type="EMBL" id="PRLM01000001">
    <property type="protein sequence ID" value="RYC75236.1"/>
    <property type="molecule type" value="Genomic_DNA"/>
</dbReference>
<reference evidence="1 2" key="1">
    <citation type="journal article" date="2018" name="bioRxiv">
        <title>Evidence of independent acquisition and adaption of ultra-small bacteria to human hosts across the highly diverse yet reduced genomes of the phylum Saccharibacteria.</title>
        <authorList>
            <person name="McLean J.S."/>
            <person name="Bor B."/>
            <person name="To T.T."/>
            <person name="Liu Q."/>
            <person name="Kearns K.A."/>
            <person name="Solden L.M."/>
            <person name="Wrighton K.C."/>
            <person name="He X."/>
            <person name="Shi W."/>
        </authorList>
    </citation>
    <scope>NUCLEOTIDE SEQUENCE [LARGE SCALE GENOMIC DNA]</scope>
    <source>
        <strain evidence="1 2">TM7_G3_2_Rum_HOT_351B</strain>
    </source>
</reference>
<accession>A0ABY0FMU1</accession>
<protein>
    <recommendedName>
        <fullName evidence="3">Phage protein</fullName>
    </recommendedName>
</protein>
<dbReference type="Proteomes" id="UP001191019">
    <property type="component" value="Unassembled WGS sequence"/>
</dbReference>
<evidence type="ECO:0008006" key="3">
    <source>
        <dbReference type="Google" id="ProtNLM"/>
    </source>
</evidence>
<proteinExistence type="predicted"/>
<sequence>MIGTLLQINGQTIPNIKSYKVGNNKLWADAERNMNGDVRATFIGVFPKIELEIGGVLTSAIVANLCNLLDQPYFSVTFYDPKTRTNRTAQYYASDYTVELMDKYRELYQPFTVNLIPVSKR</sequence>
<dbReference type="RefSeq" id="WP_129734483.1">
    <property type="nucleotide sequence ID" value="NZ_PRLM01000001.1"/>
</dbReference>
<name>A0ABY0FMU1_9BACT</name>